<evidence type="ECO:0000313" key="1">
    <source>
        <dbReference type="EMBL" id="WIV52931.1"/>
    </source>
</evidence>
<sequence length="178" mass="19608">MPGENTRAPVLRRQAELTELLRNNARLWPDLPDRRYSSIEALLLDRGRWFTPADLPPGRPRGPEQRCYANATLHSETYGLTYTEGFALAGSGLYAAHAWCVRPDGAVEDPTWGGDGLAYLGLPFSAGYLREHEARAGDHPVLFDQHRTGWHLLLHGLPDNALLPLGRPASSDSSTMPG</sequence>
<dbReference type="RefSeq" id="WP_285449331.1">
    <property type="nucleotide sequence ID" value="NZ_CP127173.1"/>
</dbReference>
<keyword evidence="2" id="KW-1185">Reference proteome</keyword>
<gene>
    <name evidence="1" type="ORF">QP939_28755</name>
</gene>
<organism evidence="1 2">
    <name type="scientific">Amycolatopsis nalaikhensis</name>
    <dbReference type="NCBI Taxonomy" id="715472"/>
    <lineage>
        <taxon>Bacteria</taxon>
        <taxon>Bacillati</taxon>
        <taxon>Actinomycetota</taxon>
        <taxon>Actinomycetes</taxon>
        <taxon>Pseudonocardiales</taxon>
        <taxon>Pseudonocardiaceae</taxon>
        <taxon>Amycolatopsis</taxon>
    </lineage>
</organism>
<evidence type="ECO:0000313" key="2">
    <source>
        <dbReference type="Proteomes" id="UP001227101"/>
    </source>
</evidence>
<reference evidence="1 2" key="1">
    <citation type="submission" date="2023-06" db="EMBL/GenBank/DDBJ databases">
        <authorList>
            <person name="Oyuntsetseg B."/>
            <person name="Kim S.B."/>
        </authorList>
    </citation>
    <scope>NUCLEOTIDE SEQUENCE [LARGE SCALE GENOMIC DNA]</scope>
    <source>
        <strain evidence="1 2">2-2</strain>
    </source>
</reference>
<protein>
    <submittedName>
        <fullName evidence="1">Uncharacterized protein</fullName>
    </submittedName>
</protein>
<name>A0ABY8XAC8_9PSEU</name>
<accession>A0ABY8XAC8</accession>
<proteinExistence type="predicted"/>
<dbReference type="Proteomes" id="UP001227101">
    <property type="component" value="Chromosome"/>
</dbReference>
<dbReference type="EMBL" id="CP127173">
    <property type="protein sequence ID" value="WIV52931.1"/>
    <property type="molecule type" value="Genomic_DNA"/>
</dbReference>